<dbReference type="HOGENOM" id="CLU_013325_1_2_0"/>
<keyword evidence="15" id="KW-1185">Reference proteome</keyword>
<keyword evidence="14" id="KW-0548">Nucleotidyltransferase</keyword>
<evidence type="ECO:0000259" key="13">
    <source>
        <dbReference type="PROSITE" id="PS50206"/>
    </source>
</evidence>
<evidence type="ECO:0000256" key="9">
    <source>
        <dbReference type="ARBA" id="ARBA00073635"/>
    </source>
</evidence>
<dbReference type="InterPro" id="IPR036873">
    <property type="entry name" value="Rhodanese-like_dom_sf"/>
</dbReference>
<dbReference type="AlphaFoldDB" id="M1YUU8"/>
<evidence type="ECO:0000256" key="4">
    <source>
        <dbReference type="ARBA" id="ARBA00022840"/>
    </source>
</evidence>
<evidence type="ECO:0000256" key="8">
    <source>
        <dbReference type="ARBA" id="ARBA00066884"/>
    </source>
</evidence>
<dbReference type="InterPro" id="IPR035985">
    <property type="entry name" value="Ubiquitin-activating_enz"/>
</dbReference>
<comment type="function">
    <text evidence="6">Catalyzes the adenylation by ATP of the carboxyl group of the C-terminal glycine of sulfur carrier protein MoaD.</text>
</comment>
<keyword evidence="2 14" id="KW-0808">Transferase</keyword>
<accession>M1YUU8</accession>
<dbReference type="Pfam" id="PF00899">
    <property type="entry name" value="ThiF"/>
    <property type="match status" value="1"/>
</dbReference>
<evidence type="ECO:0000256" key="3">
    <source>
        <dbReference type="ARBA" id="ARBA00022741"/>
    </source>
</evidence>
<feature type="domain" description="Rhodanese" evidence="13">
    <location>
        <begin position="292"/>
        <end position="384"/>
    </location>
</feature>
<evidence type="ECO:0000256" key="1">
    <source>
        <dbReference type="ARBA" id="ARBA00009919"/>
    </source>
</evidence>
<dbReference type="RefSeq" id="WP_005005500.1">
    <property type="nucleotide sequence ID" value="NZ_HG422173.1"/>
</dbReference>
<dbReference type="PANTHER" id="PTHR10953">
    <property type="entry name" value="UBIQUITIN-ACTIVATING ENZYME E1"/>
    <property type="match status" value="1"/>
</dbReference>
<name>M1YUU8_NITG3</name>
<dbReference type="CDD" id="cd00158">
    <property type="entry name" value="RHOD"/>
    <property type="match status" value="1"/>
</dbReference>
<dbReference type="FunFam" id="3.40.50.720:FF:000033">
    <property type="entry name" value="Adenylyltransferase and sulfurtransferase MOCS3"/>
    <property type="match status" value="1"/>
</dbReference>
<dbReference type="GO" id="GO:0004792">
    <property type="term" value="F:thiosulfate-cyanide sulfurtransferase activity"/>
    <property type="evidence" value="ECO:0007669"/>
    <property type="project" value="TreeGrafter"/>
</dbReference>
<reference evidence="14 15" key="1">
    <citation type="journal article" date="2013" name="Front. Microbiol.">
        <title>The genome of Nitrospina gracilis illuminates the metabolism and evolution of the major marine nitrite oxidizer.</title>
        <authorList>
            <person name="Luecker S."/>
            <person name="Nowka B."/>
            <person name="Rattei T."/>
            <person name="Spieck E."/>
            <person name="and Daims H."/>
        </authorList>
    </citation>
    <scope>NUCLEOTIDE SEQUENCE [LARGE SCALE GENOMIC DNA]</scope>
    <source>
        <strain evidence="14 15">3/211</strain>
    </source>
</reference>
<evidence type="ECO:0000256" key="12">
    <source>
        <dbReference type="ARBA" id="ARBA00078531"/>
    </source>
</evidence>
<organism evidence="14 15">
    <name type="scientific">Nitrospina gracilis (strain 3/211)</name>
    <dbReference type="NCBI Taxonomy" id="1266370"/>
    <lineage>
        <taxon>Bacteria</taxon>
        <taxon>Pseudomonadati</taxon>
        <taxon>Nitrospinota/Tectimicrobiota group</taxon>
        <taxon>Nitrospinota</taxon>
        <taxon>Nitrospinia</taxon>
        <taxon>Nitrospinales</taxon>
        <taxon>Nitrospinaceae</taxon>
        <taxon>Nitrospina</taxon>
    </lineage>
</organism>
<proteinExistence type="inferred from homology"/>
<comment type="caution">
    <text evidence="14">The sequence shown here is derived from an EMBL/GenBank/DDBJ whole genome shotgun (WGS) entry which is preliminary data.</text>
</comment>
<evidence type="ECO:0000256" key="11">
    <source>
        <dbReference type="ARBA" id="ARBA00075328"/>
    </source>
</evidence>
<comment type="subunit">
    <text evidence="7">Homodimer. Forms a stable heterotetrameric complex of 2 MoeB and 2 MoaD during adenylation of MoaD.</text>
</comment>
<dbReference type="InterPro" id="IPR000594">
    <property type="entry name" value="ThiF_NAD_FAD-bd"/>
</dbReference>
<sequence length="386" mass="42306">MSLTQDQINRYSRHLLLPEVGVEGQEKICNSKVLCIGTGGLGSPVSLYLAAAGVGTLGLIDFDVVDQSNLQRQIAHGESTVGVLKTESAKARIKDINSDVDVVVYNERLTSENALRIFQDWDVIVDGTDNFPTRYLANDACVLLDKPYVYGCILRFEGQVSVFNHADGPCYRCLYPEPPPPGLVPSCAEGGVLGVLCGIIGCLQTNEALKIILGKGDPMGGRLLIFDSLATKFREMKLRRDKNCPICGDNPTIKELIDYEQFCGIMPAAAEDEEADRAMEIEPTAVKAMLDAGKSFRFIDVRGEGERQICRIDAATMIPLDVIEERNPEKLNGLQKTDEIVIHCKSGVRSLKAAKALKSMGFDNVKSMRGGILEWSEKIDTSIPQY</sequence>
<gene>
    <name evidence="14" type="ORF">NITGR_100076</name>
</gene>
<dbReference type="EC" id="2.7.7.80" evidence="8"/>
<dbReference type="GO" id="GO:0005829">
    <property type="term" value="C:cytosol"/>
    <property type="evidence" value="ECO:0007669"/>
    <property type="project" value="TreeGrafter"/>
</dbReference>
<dbReference type="CDD" id="cd00757">
    <property type="entry name" value="ThiF_MoeB_HesA_family"/>
    <property type="match status" value="1"/>
</dbReference>
<dbReference type="InParanoid" id="M1YUU8"/>
<keyword evidence="4" id="KW-0067">ATP-binding</keyword>
<evidence type="ECO:0000256" key="10">
    <source>
        <dbReference type="ARBA" id="ARBA00075110"/>
    </source>
</evidence>
<dbReference type="SUPFAM" id="SSF69572">
    <property type="entry name" value="Activating enzymes of the ubiquitin-like proteins"/>
    <property type="match status" value="1"/>
</dbReference>
<dbReference type="Proteomes" id="UP000011704">
    <property type="component" value="Unassembled WGS sequence"/>
</dbReference>
<dbReference type="GO" id="GO:0005524">
    <property type="term" value="F:ATP binding"/>
    <property type="evidence" value="ECO:0007669"/>
    <property type="project" value="UniProtKB-KW"/>
</dbReference>
<dbReference type="PROSITE" id="PS50206">
    <property type="entry name" value="RHODANESE_3"/>
    <property type="match status" value="1"/>
</dbReference>
<evidence type="ECO:0000256" key="6">
    <source>
        <dbReference type="ARBA" id="ARBA00055169"/>
    </source>
</evidence>
<dbReference type="InterPro" id="IPR001763">
    <property type="entry name" value="Rhodanese-like_dom"/>
</dbReference>
<evidence type="ECO:0000256" key="2">
    <source>
        <dbReference type="ARBA" id="ARBA00022679"/>
    </source>
</evidence>
<evidence type="ECO:0000313" key="14">
    <source>
        <dbReference type="EMBL" id="CCQ89271.1"/>
    </source>
</evidence>
<evidence type="ECO:0000256" key="5">
    <source>
        <dbReference type="ARBA" id="ARBA00052218"/>
    </source>
</evidence>
<dbReference type="OrthoDB" id="9800872at2"/>
<dbReference type="Gene3D" id="3.40.250.10">
    <property type="entry name" value="Rhodanese-like domain"/>
    <property type="match status" value="1"/>
</dbReference>
<dbReference type="EMBL" id="CAQJ01000002">
    <property type="protein sequence ID" value="CCQ89271.1"/>
    <property type="molecule type" value="Genomic_DNA"/>
</dbReference>
<dbReference type="NCBIfam" id="NF004281">
    <property type="entry name" value="PRK05690.1"/>
    <property type="match status" value="1"/>
</dbReference>
<dbReference type="GO" id="GO:0008146">
    <property type="term" value="F:sulfotransferase activity"/>
    <property type="evidence" value="ECO:0007669"/>
    <property type="project" value="TreeGrafter"/>
</dbReference>
<dbReference type="Pfam" id="PF00581">
    <property type="entry name" value="Rhodanese"/>
    <property type="match status" value="1"/>
</dbReference>
<dbReference type="SMART" id="SM00450">
    <property type="entry name" value="RHOD"/>
    <property type="match status" value="1"/>
</dbReference>
<dbReference type="InterPro" id="IPR045886">
    <property type="entry name" value="ThiF/MoeB/HesA"/>
</dbReference>
<dbReference type="GO" id="GO:0008641">
    <property type="term" value="F:ubiquitin-like modifier activating enzyme activity"/>
    <property type="evidence" value="ECO:0007669"/>
    <property type="project" value="InterPro"/>
</dbReference>
<evidence type="ECO:0000256" key="7">
    <source>
        <dbReference type="ARBA" id="ARBA00063809"/>
    </source>
</evidence>
<dbReference type="FunCoup" id="M1YUU8">
    <property type="interactions" value="510"/>
</dbReference>
<dbReference type="PANTHER" id="PTHR10953:SF102">
    <property type="entry name" value="ADENYLYLTRANSFERASE AND SULFURTRANSFERASE MOCS3"/>
    <property type="match status" value="1"/>
</dbReference>
<evidence type="ECO:0000313" key="15">
    <source>
        <dbReference type="Proteomes" id="UP000011704"/>
    </source>
</evidence>
<keyword evidence="3" id="KW-0547">Nucleotide-binding</keyword>
<comment type="similarity">
    <text evidence="1">Belongs to the HesA/MoeB/ThiF family.</text>
</comment>
<dbReference type="STRING" id="1266370.NITGR_100076"/>
<dbReference type="GO" id="GO:0061605">
    <property type="term" value="F:molybdopterin-synthase adenylyltransferase activity"/>
    <property type="evidence" value="ECO:0007669"/>
    <property type="project" value="UniProtKB-EC"/>
</dbReference>
<comment type="catalytic activity">
    <reaction evidence="5">
        <text>[molybdopterin-synthase sulfur-carrier protein]-C-terminal Gly-Gly + ATP + H(+) = [molybdopterin-synthase sulfur-carrier protein]-C-terminal Gly-Gly-AMP + diphosphate</text>
        <dbReference type="Rhea" id="RHEA:43616"/>
        <dbReference type="Rhea" id="RHEA-COMP:12159"/>
        <dbReference type="Rhea" id="RHEA-COMP:12202"/>
        <dbReference type="ChEBI" id="CHEBI:15378"/>
        <dbReference type="ChEBI" id="CHEBI:30616"/>
        <dbReference type="ChEBI" id="CHEBI:33019"/>
        <dbReference type="ChEBI" id="CHEBI:90618"/>
        <dbReference type="ChEBI" id="CHEBI:90778"/>
        <dbReference type="EC" id="2.7.7.80"/>
    </reaction>
</comment>
<protein>
    <recommendedName>
        <fullName evidence="9">Molybdopterin-synthase adenylyltransferase</fullName>
        <ecNumber evidence="8">2.7.7.80</ecNumber>
    </recommendedName>
    <alternativeName>
        <fullName evidence="12">MoaD protein adenylase</fullName>
    </alternativeName>
    <alternativeName>
        <fullName evidence="10">Molybdopterin-converting factor subunit 1 adenylase</fullName>
    </alternativeName>
    <alternativeName>
        <fullName evidence="11">Sulfur carrier protein MoaD adenylyltransferase</fullName>
    </alternativeName>
</protein>
<dbReference type="Gene3D" id="3.40.50.720">
    <property type="entry name" value="NAD(P)-binding Rossmann-like Domain"/>
    <property type="match status" value="1"/>
</dbReference>